<evidence type="ECO:0000313" key="3">
    <source>
        <dbReference type="EMBL" id="HCK24559.1"/>
    </source>
</evidence>
<sequence length="175" mass="20222">MNKCITFYLKVLICCIFLIPISAQAQQVVHHHDISIPIYNYTQLEPMLHPAESNDTTYIFNFWATYCVPCIKELPHFEQIGKDFADQKVKVILISMDFKSKITTQVIPFIKKHQLKSSVILLSDPDANSWINKINPQWSGSLPATLIVKGNKREFNEKTFTYNELELLTTKFLTP</sequence>
<proteinExistence type="predicted"/>
<dbReference type="PANTHER" id="PTHR42852:SF13">
    <property type="entry name" value="PROTEIN DIPZ"/>
    <property type="match status" value="1"/>
</dbReference>
<accession>A0A3D2SFD5</accession>
<dbReference type="EMBL" id="DPVG01000262">
    <property type="protein sequence ID" value="HCK24559.1"/>
    <property type="molecule type" value="Genomic_DNA"/>
</dbReference>
<dbReference type="Gene3D" id="3.40.30.10">
    <property type="entry name" value="Glutaredoxin"/>
    <property type="match status" value="1"/>
</dbReference>
<organism evidence="3 4">
    <name type="scientific">Bacteroides graminisolvens</name>
    <dbReference type="NCBI Taxonomy" id="477666"/>
    <lineage>
        <taxon>Bacteria</taxon>
        <taxon>Pseudomonadati</taxon>
        <taxon>Bacteroidota</taxon>
        <taxon>Bacteroidia</taxon>
        <taxon>Bacteroidales</taxon>
        <taxon>Bacteroidaceae</taxon>
        <taxon>Bacteroides</taxon>
    </lineage>
</organism>
<feature type="signal peptide" evidence="1">
    <location>
        <begin position="1"/>
        <end position="25"/>
    </location>
</feature>
<keyword evidence="1" id="KW-0732">Signal</keyword>
<evidence type="ECO:0000259" key="2">
    <source>
        <dbReference type="PROSITE" id="PS51352"/>
    </source>
</evidence>
<dbReference type="InterPro" id="IPR013766">
    <property type="entry name" value="Thioredoxin_domain"/>
</dbReference>
<gene>
    <name evidence="3" type="ORF">DHW31_07260</name>
</gene>
<name>A0A3D2SFD5_9BACE</name>
<protein>
    <recommendedName>
        <fullName evidence="2">Thioredoxin domain-containing protein</fullName>
    </recommendedName>
</protein>
<comment type="caution">
    <text evidence="3">The sequence shown here is derived from an EMBL/GenBank/DDBJ whole genome shotgun (WGS) entry which is preliminary data.</text>
</comment>
<dbReference type="RefSeq" id="WP_276963932.1">
    <property type="nucleotide sequence ID" value="NZ_CANRGK010000011.1"/>
</dbReference>
<feature type="chain" id="PRO_5017624230" description="Thioredoxin domain-containing protein" evidence="1">
    <location>
        <begin position="26"/>
        <end position="175"/>
    </location>
</feature>
<dbReference type="InterPro" id="IPR000866">
    <property type="entry name" value="AhpC/TSA"/>
</dbReference>
<dbReference type="PROSITE" id="PS51352">
    <property type="entry name" value="THIOREDOXIN_2"/>
    <property type="match status" value="1"/>
</dbReference>
<evidence type="ECO:0000313" key="4">
    <source>
        <dbReference type="Proteomes" id="UP000263098"/>
    </source>
</evidence>
<dbReference type="CDD" id="cd02966">
    <property type="entry name" value="TlpA_like_family"/>
    <property type="match status" value="1"/>
</dbReference>
<dbReference type="AlphaFoldDB" id="A0A3D2SFD5"/>
<dbReference type="SUPFAM" id="SSF52833">
    <property type="entry name" value="Thioredoxin-like"/>
    <property type="match status" value="1"/>
</dbReference>
<feature type="domain" description="Thioredoxin" evidence="2">
    <location>
        <begin position="19"/>
        <end position="170"/>
    </location>
</feature>
<reference evidence="3 4" key="1">
    <citation type="journal article" date="2018" name="Nat. Biotechnol.">
        <title>A standardized bacterial taxonomy based on genome phylogeny substantially revises the tree of life.</title>
        <authorList>
            <person name="Parks D.H."/>
            <person name="Chuvochina M."/>
            <person name="Waite D.W."/>
            <person name="Rinke C."/>
            <person name="Skarshewski A."/>
            <person name="Chaumeil P.A."/>
            <person name="Hugenholtz P."/>
        </authorList>
    </citation>
    <scope>NUCLEOTIDE SEQUENCE [LARGE SCALE GENOMIC DNA]</scope>
    <source>
        <strain evidence="3">UBA9667</strain>
    </source>
</reference>
<dbReference type="PANTHER" id="PTHR42852">
    <property type="entry name" value="THIOL:DISULFIDE INTERCHANGE PROTEIN DSBE"/>
    <property type="match status" value="1"/>
</dbReference>
<dbReference type="GO" id="GO:0016209">
    <property type="term" value="F:antioxidant activity"/>
    <property type="evidence" value="ECO:0007669"/>
    <property type="project" value="InterPro"/>
</dbReference>
<evidence type="ECO:0000256" key="1">
    <source>
        <dbReference type="SAM" id="SignalP"/>
    </source>
</evidence>
<dbReference type="GO" id="GO:0016491">
    <property type="term" value="F:oxidoreductase activity"/>
    <property type="evidence" value="ECO:0007669"/>
    <property type="project" value="InterPro"/>
</dbReference>
<dbReference type="Pfam" id="PF00578">
    <property type="entry name" value="AhpC-TSA"/>
    <property type="match status" value="1"/>
</dbReference>
<dbReference type="InterPro" id="IPR036249">
    <property type="entry name" value="Thioredoxin-like_sf"/>
</dbReference>
<dbReference type="Proteomes" id="UP000263098">
    <property type="component" value="Unassembled WGS sequence"/>
</dbReference>
<dbReference type="InterPro" id="IPR050553">
    <property type="entry name" value="Thioredoxin_ResA/DsbE_sf"/>
</dbReference>